<proteinExistence type="predicted"/>
<accession>A0AAV2GAJ9</accession>
<feature type="region of interest" description="Disordered" evidence="1">
    <location>
        <begin position="86"/>
        <end position="130"/>
    </location>
</feature>
<dbReference type="AlphaFoldDB" id="A0AAV2GAJ9"/>
<dbReference type="EMBL" id="OZ034821">
    <property type="protein sequence ID" value="CAL1407229.1"/>
    <property type="molecule type" value="Genomic_DNA"/>
</dbReference>
<gene>
    <name evidence="2" type="ORF">LTRI10_LOCUS46908</name>
</gene>
<dbReference type="Proteomes" id="UP001497516">
    <property type="component" value="Chromosome 8"/>
</dbReference>
<name>A0AAV2GAJ9_9ROSI</name>
<evidence type="ECO:0000313" key="2">
    <source>
        <dbReference type="EMBL" id="CAL1407229.1"/>
    </source>
</evidence>
<reference evidence="2 3" key="1">
    <citation type="submission" date="2024-04" db="EMBL/GenBank/DDBJ databases">
        <authorList>
            <person name="Fracassetti M."/>
        </authorList>
    </citation>
    <scope>NUCLEOTIDE SEQUENCE [LARGE SCALE GENOMIC DNA]</scope>
</reference>
<protein>
    <submittedName>
        <fullName evidence="2">Uncharacterized protein</fullName>
    </submittedName>
</protein>
<organism evidence="2 3">
    <name type="scientific">Linum trigynum</name>
    <dbReference type="NCBI Taxonomy" id="586398"/>
    <lineage>
        <taxon>Eukaryota</taxon>
        <taxon>Viridiplantae</taxon>
        <taxon>Streptophyta</taxon>
        <taxon>Embryophyta</taxon>
        <taxon>Tracheophyta</taxon>
        <taxon>Spermatophyta</taxon>
        <taxon>Magnoliopsida</taxon>
        <taxon>eudicotyledons</taxon>
        <taxon>Gunneridae</taxon>
        <taxon>Pentapetalae</taxon>
        <taxon>rosids</taxon>
        <taxon>fabids</taxon>
        <taxon>Malpighiales</taxon>
        <taxon>Linaceae</taxon>
        <taxon>Linum</taxon>
    </lineage>
</organism>
<keyword evidence="3" id="KW-1185">Reference proteome</keyword>
<evidence type="ECO:0000313" key="3">
    <source>
        <dbReference type="Proteomes" id="UP001497516"/>
    </source>
</evidence>
<sequence>MEGSSPCKVYCYCGLLALMELQVDSGGDRLKYSCPVEDVQLVSILVVIALVLNKISKYTLIYAHLFMVYTEVFILIASEHLDSTPLDLENNANDDNDGRRVLGYPDYNLTESESEEDNTEEGFNKDWSGA</sequence>
<evidence type="ECO:0000256" key="1">
    <source>
        <dbReference type="SAM" id="MobiDB-lite"/>
    </source>
</evidence>